<evidence type="ECO:0000313" key="2">
    <source>
        <dbReference type="EMBL" id="EDQ86713.1"/>
    </source>
</evidence>
<accession>A9V720</accession>
<evidence type="ECO:0008006" key="4">
    <source>
        <dbReference type="Google" id="ProtNLM"/>
    </source>
</evidence>
<protein>
    <recommendedName>
        <fullName evidence="4">H-type lectin domain-containing protein</fullName>
    </recommendedName>
</protein>
<keyword evidence="3" id="KW-1185">Reference proteome</keyword>
<dbReference type="InParanoid" id="A9V720"/>
<dbReference type="EMBL" id="CH991564">
    <property type="protein sequence ID" value="EDQ86713.1"/>
    <property type="molecule type" value="Genomic_DNA"/>
</dbReference>
<gene>
    <name evidence="2" type="ORF">MONBRDRAFT_33715</name>
</gene>
<organism evidence="2 3">
    <name type="scientific">Monosiga brevicollis</name>
    <name type="common">Choanoflagellate</name>
    <dbReference type="NCBI Taxonomy" id="81824"/>
    <lineage>
        <taxon>Eukaryota</taxon>
        <taxon>Choanoflagellata</taxon>
        <taxon>Craspedida</taxon>
        <taxon>Salpingoecidae</taxon>
        <taxon>Monosiga</taxon>
    </lineage>
</organism>
<dbReference type="KEGG" id="mbr:MONBRDRAFT_33715"/>
<feature type="signal peptide" evidence="1">
    <location>
        <begin position="1"/>
        <end position="23"/>
    </location>
</feature>
<dbReference type="RefSeq" id="XP_001748549.1">
    <property type="nucleotide sequence ID" value="XM_001748497.1"/>
</dbReference>
<evidence type="ECO:0000256" key="1">
    <source>
        <dbReference type="SAM" id="SignalP"/>
    </source>
</evidence>
<keyword evidence="1" id="KW-0732">Signal</keyword>
<dbReference type="AlphaFoldDB" id="A9V720"/>
<dbReference type="Proteomes" id="UP000001357">
    <property type="component" value="Unassembled WGS sequence"/>
</dbReference>
<name>A9V720_MONBE</name>
<reference evidence="2 3" key="1">
    <citation type="journal article" date="2008" name="Nature">
        <title>The genome of the choanoflagellate Monosiga brevicollis and the origin of metazoans.</title>
        <authorList>
            <consortium name="JGI Sequencing"/>
            <person name="King N."/>
            <person name="Westbrook M.J."/>
            <person name="Young S.L."/>
            <person name="Kuo A."/>
            <person name="Abedin M."/>
            <person name="Chapman J."/>
            <person name="Fairclough S."/>
            <person name="Hellsten U."/>
            <person name="Isogai Y."/>
            <person name="Letunic I."/>
            <person name="Marr M."/>
            <person name="Pincus D."/>
            <person name="Putnam N."/>
            <person name="Rokas A."/>
            <person name="Wright K.J."/>
            <person name="Zuzow R."/>
            <person name="Dirks W."/>
            <person name="Good M."/>
            <person name="Goodstein D."/>
            <person name="Lemons D."/>
            <person name="Li W."/>
            <person name="Lyons J.B."/>
            <person name="Morris A."/>
            <person name="Nichols S."/>
            <person name="Richter D.J."/>
            <person name="Salamov A."/>
            <person name="Bork P."/>
            <person name="Lim W.A."/>
            <person name="Manning G."/>
            <person name="Miller W.T."/>
            <person name="McGinnis W."/>
            <person name="Shapiro H."/>
            <person name="Tjian R."/>
            <person name="Grigoriev I.V."/>
            <person name="Rokhsar D."/>
        </authorList>
    </citation>
    <scope>NUCLEOTIDE SEQUENCE [LARGE SCALE GENOMIC DNA]</scope>
    <source>
        <strain evidence="3">MX1 / ATCC 50154</strain>
    </source>
</reference>
<sequence>MTRARAAFGLWLLVLLVRGTADAQEAYMSVDDSGNLHVNSSALHPAARVLVDGVDVLADLRDLRAANSLLEQVAQLTTTISQALVQAESSLGTEQALLASRLDALEGTDLSSLLQQISAVRSTTTTMQATELSLGTAQTSLASRLDALETEEVATLSSAIVTLQSSAISAATHLSTAAAQLGLFDNNQATLQMQLSTLEEQVSKDDLLQFGVAGDLTTVATTPTRTITVDQDGWASVSCQGQFSYSGTTQGVGLVATISVDNVYAAGDHSFEGESSAITFRVSASTQAIVQAGSVIKCVVSTIPSGFGVVASMTVSVWKTA</sequence>
<evidence type="ECO:0000313" key="3">
    <source>
        <dbReference type="Proteomes" id="UP000001357"/>
    </source>
</evidence>
<dbReference type="GeneID" id="5893781"/>
<proteinExistence type="predicted"/>
<feature type="chain" id="PRO_5002742887" description="H-type lectin domain-containing protein" evidence="1">
    <location>
        <begin position="24"/>
        <end position="321"/>
    </location>
</feature>